<dbReference type="AlphaFoldDB" id="A0A2P4YML7"/>
<evidence type="ECO:0000313" key="4">
    <source>
        <dbReference type="Proteomes" id="UP000237271"/>
    </source>
</evidence>
<evidence type="ECO:0000313" key="3">
    <source>
        <dbReference type="EMBL" id="POM79048.1"/>
    </source>
</evidence>
<dbReference type="OrthoDB" id="126917at2759"/>
<reference evidence="3 4" key="1">
    <citation type="journal article" date="2017" name="Genome Biol. Evol.">
        <title>Phytophthora megakarya and P. palmivora, closely related causal agents of cacao black pod rot, underwent increases in genome sizes and gene numbers by different mechanisms.</title>
        <authorList>
            <person name="Ali S.S."/>
            <person name="Shao J."/>
            <person name="Lary D.J."/>
            <person name="Kronmiller B."/>
            <person name="Shen D."/>
            <person name="Strem M.D."/>
            <person name="Amoako-Attah I."/>
            <person name="Akrofi A.Y."/>
            <person name="Begoude B.A."/>
            <person name="Ten Hoopen G.M."/>
            <person name="Coulibaly K."/>
            <person name="Kebe B.I."/>
            <person name="Melnick R.L."/>
            <person name="Guiltinan M.J."/>
            <person name="Tyler B.M."/>
            <person name="Meinhardt L.W."/>
            <person name="Bailey B.A."/>
        </authorList>
    </citation>
    <scope>NUCLEOTIDE SEQUENCE [LARGE SCALE GENOMIC DNA]</scope>
    <source>
        <strain evidence="4">sbr112.9</strain>
    </source>
</reference>
<dbReference type="Proteomes" id="UP000237271">
    <property type="component" value="Unassembled WGS sequence"/>
</dbReference>
<evidence type="ECO:0000256" key="1">
    <source>
        <dbReference type="SAM" id="Coils"/>
    </source>
</evidence>
<keyword evidence="4" id="KW-1185">Reference proteome</keyword>
<comment type="caution">
    <text evidence="3">The sequence shown here is derived from an EMBL/GenBank/DDBJ whole genome shotgun (WGS) entry which is preliminary data.</text>
</comment>
<organism evidence="3 4">
    <name type="scientific">Phytophthora palmivora</name>
    <dbReference type="NCBI Taxonomy" id="4796"/>
    <lineage>
        <taxon>Eukaryota</taxon>
        <taxon>Sar</taxon>
        <taxon>Stramenopiles</taxon>
        <taxon>Oomycota</taxon>
        <taxon>Peronosporomycetes</taxon>
        <taxon>Peronosporales</taxon>
        <taxon>Peronosporaceae</taxon>
        <taxon>Phytophthora</taxon>
    </lineage>
</organism>
<protein>
    <submittedName>
        <fullName evidence="3">ABC Superfamily</fullName>
    </submittedName>
</protein>
<keyword evidence="1" id="KW-0175">Coiled coil</keyword>
<accession>A0A2P4YML7</accession>
<feature type="compositionally biased region" description="Acidic residues" evidence="2">
    <location>
        <begin position="1"/>
        <end position="11"/>
    </location>
</feature>
<sequence>MIAGSESEEDTTGSTKDPPPAQDTPSQDAPVDDSKSAKVKVAPASSPTKNLTLDEEARSPWLSPLRIWPTESYHNLFDSDEADEDGAITELQKISNDLDEQQERYQAAQLQGASEVSSFAPPTPVYPRGYYPPDAGSGSPLILEHLKAPRGLNHWRASRGAYERALIQDKPLFVNDIEAARRFPVWGYPWVQVENTTTQTQADDLFWRWVSLKNFTVQELKDFREDYLLSYVLDQPDLRIEFAHLIAKR</sequence>
<proteinExistence type="predicted"/>
<gene>
    <name evidence="3" type="ORF">PHPALM_3348</name>
</gene>
<feature type="region of interest" description="Disordered" evidence="2">
    <location>
        <begin position="1"/>
        <end position="64"/>
    </location>
</feature>
<feature type="coiled-coil region" evidence="1">
    <location>
        <begin position="84"/>
        <end position="111"/>
    </location>
</feature>
<evidence type="ECO:0000256" key="2">
    <source>
        <dbReference type="SAM" id="MobiDB-lite"/>
    </source>
</evidence>
<dbReference type="EMBL" id="NCKW01001849">
    <property type="protein sequence ID" value="POM79048.1"/>
    <property type="molecule type" value="Genomic_DNA"/>
</dbReference>
<name>A0A2P4YML7_9STRA</name>